<keyword evidence="8" id="KW-0804">Transcription</keyword>
<evidence type="ECO:0000256" key="2">
    <source>
        <dbReference type="ARBA" id="ARBA00022723"/>
    </source>
</evidence>
<keyword evidence="2" id="KW-0479">Metal-binding</keyword>
<keyword evidence="5" id="KW-0862">Zinc</keyword>
<comment type="subcellular location">
    <subcellularLocation>
        <location evidence="1">Nucleus</location>
    </subcellularLocation>
</comment>
<dbReference type="Proteomes" id="UP001233999">
    <property type="component" value="Unassembled WGS sequence"/>
</dbReference>
<evidence type="ECO:0000256" key="10">
    <source>
        <dbReference type="PROSITE-ProRule" id="PRU00042"/>
    </source>
</evidence>
<protein>
    <recommendedName>
        <fullName evidence="12">C2H2-type domain-containing protein</fullName>
    </recommendedName>
</protein>
<evidence type="ECO:0000313" key="13">
    <source>
        <dbReference type="EMBL" id="KAJ9582556.1"/>
    </source>
</evidence>
<dbReference type="InterPro" id="IPR001214">
    <property type="entry name" value="SET_dom"/>
</dbReference>
<feature type="region of interest" description="Disordered" evidence="11">
    <location>
        <begin position="499"/>
        <end position="521"/>
    </location>
</feature>
<dbReference type="GO" id="GO:0008276">
    <property type="term" value="F:protein methyltransferase activity"/>
    <property type="evidence" value="ECO:0007669"/>
    <property type="project" value="UniProtKB-ARBA"/>
</dbReference>
<keyword evidence="4 10" id="KW-0863">Zinc-finger</keyword>
<dbReference type="Pfam" id="PF21549">
    <property type="entry name" value="PRDM2_PR"/>
    <property type="match status" value="1"/>
</dbReference>
<keyword evidence="6" id="KW-0805">Transcription regulation</keyword>
<dbReference type="SMART" id="SM00355">
    <property type="entry name" value="ZnF_C2H2"/>
    <property type="match status" value="4"/>
</dbReference>
<sequence length="625" mass="70911">MIFGKTEESSYFLDTSDEEACNWMCLIAPATNCKEQNLICYQMGQDIYYTVMKDILPGEQLRVWYAPYYAVKMGAVPFNVDFTLKTNRGKVTDHVYESKQKLKEKERKKFHGMLLSREVTQKLAEQLPAKQLGARKFPERWECKICSAEETSVVSFAKHLMSHYKRFIANTSKLLECHICQQKFASEKLLVKHKVVQHKILIKRPRLLENMEEEESAVIDEPLKEEINDTHEPNESGMTSIVIANLTGELPSQFTQSRSQTIFVTNTGQIFSDPVPENELQDRQNDALNCISDEVENSNSQTVHNINNDKVMEDSVFSQENNNLSLSDSNTSHQFGPLGEQEQETEESESMSILSEYKPDTPVALNAQQNNGENIINIINAHVNLLEDNEEENSIISDKLKSNKIVEVVDSVTINSQTDKCSDIHNSIFDTFETRMNTETKDNTEVNNLISTSNEVSNNMNCIINPEDIESDETTAELRLTVDQDMSSAFLELVSVQNFGTSNNTNPNKESDTRDDGEGKSSLQDDIQLLRSFDLDSVPEEPNLLPDDNSKILDIGPPYNCDICNKEFHKADYLYRHLRKHTGEFTCVSCLAVFARKESLVNHLCLADSSTVAENASFTCPFCQR</sequence>
<reference evidence="13" key="1">
    <citation type="journal article" date="2023" name="IScience">
        <title>Live-bearing cockroach genome reveals convergent evolutionary mechanisms linked to viviparity in insects and beyond.</title>
        <authorList>
            <person name="Fouks B."/>
            <person name="Harrison M.C."/>
            <person name="Mikhailova A.A."/>
            <person name="Marchal E."/>
            <person name="English S."/>
            <person name="Carruthers M."/>
            <person name="Jennings E.C."/>
            <person name="Chiamaka E.L."/>
            <person name="Frigard R.A."/>
            <person name="Pippel M."/>
            <person name="Attardo G.M."/>
            <person name="Benoit J.B."/>
            <person name="Bornberg-Bauer E."/>
            <person name="Tobe S.S."/>
        </authorList>
    </citation>
    <scope>NUCLEOTIDE SEQUENCE</scope>
    <source>
        <strain evidence="13">Stay&amp;Tobe</strain>
    </source>
</reference>
<dbReference type="GO" id="GO:0008270">
    <property type="term" value="F:zinc ion binding"/>
    <property type="evidence" value="ECO:0007669"/>
    <property type="project" value="UniProtKB-KW"/>
</dbReference>
<keyword evidence="14" id="KW-1185">Reference proteome</keyword>
<evidence type="ECO:0000256" key="8">
    <source>
        <dbReference type="ARBA" id="ARBA00023163"/>
    </source>
</evidence>
<keyword evidence="3" id="KW-0677">Repeat</keyword>
<dbReference type="PANTHER" id="PTHR16515">
    <property type="entry name" value="PR DOMAIN ZINC FINGER PROTEIN"/>
    <property type="match status" value="1"/>
</dbReference>
<evidence type="ECO:0000256" key="6">
    <source>
        <dbReference type="ARBA" id="ARBA00023015"/>
    </source>
</evidence>
<dbReference type="Pfam" id="PF00096">
    <property type="entry name" value="zf-C2H2"/>
    <property type="match status" value="1"/>
</dbReference>
<feature type="compositionally biased region" description="Low complexity" evidence="11">
    <location>
        <begin position="322"/>
        <end position="332"/>
    </location>
</feature>
<gene>
    <name evidence="13" type="ORF">L9F63_003114</name>
</gene>
<evidence type="ECO:0000256" key="1">
    <source>
        <dbReference type="ARBA" id="ARBA00004123"/>
    </source>
</evidence>
<dbReference type="AlphaFoldDB" id="A0AAD7ZLJ5"/>
<name>A0AAD7ZLJ5_DIPPU</name>
<reference evidence="13" key="2">
    <citation type="submission" date="2023-05" db="EMBL/GenBank/DDBJ databases">
        <authorList>
            <person name="Fouks B."/>
        </authorList>
    </citation>
    <scope>NUCLEOTIDE SEQUENCE</scope>
    <source>
        <strain evidence="13">Stay&amp;Tobe</strain>
        <tissue evidence="13">Testes</tissue>
    </source>
</reference>
<keyword evidence="7" id="KW-0238">DNA-binding</keyword>
<feature type="region of interest" description="Disordered" evidence="11">
    <location>
        <begin position="322"/>
        <end position="348"/>
    </location>
</feature>
<comment type="caution">
    <text evidence="13">The sequence shown here is derived from an EMBL/GenBank/DDBJ whole genome shotgun (WGS) entry which is preliminary data.</text>
</comment>
<organism evidence="13 14">
    <name type="scientific">Diploptera punctata</name>
    <name type="common">Pacific beetle cockroach</name>
    <dbReference type="NCBI Taxonomy" id="6984"/>
    <lineage>
        <taxon>Eukaryota</taxon>
        <taxon>Metazoa</taxon>
        <taxon>Ecdysozoa</taxon>
        <taxon>Arthropoda</taxon>
        <taxon>Hexapoda</taxon>
        <taxon>Insecta</taxon>
        <taxon>Pterygota</taxon>
        <taxon>Neoptera</taxon>
        <taxon>Polyneoptera</taxon>
        <taxon>Dictyoptera</taxon>
        <taxon>Blattodea</taxon>
        <taxon>Blaberoidea</taxon>
        <taxon>Blaberidae</taxon>
        <taxon>Diplopterinae</taxon>
        <taxon>Diploptera</taxon>
    </lineage>
</organism>
<feature type="non-terminal residue" evidence="13">
    <location>
        <position position="625"/>
    </location>
</feature>
<dbReference type="PROSITE" id="PS00028">
    <property type="entry name" value="ZINC_FINGER_C2H2_1"/>
    <property type="match status" value="2"/>
</dbReference>
<evidence type="ECO:0000259" key="12">
    <source>
        <dbReference type="PROSITE" id="PS50157"/>
    </source>
</evidence>
<accession>A0AAD7ZLJ5</accession>
<evidence type="ECO:0000256" key="11">
    <source>
        <dbReference type="SAM" id="MobiDB-lite"/>
    </source>
</evidence>
<dbReference type="PANTHER" id="PTHR16515:SF2">
    <property type="entry name" value="PR DOMAIN ZINC FINGER PROTEIN 4"/>
    <property type="match status" value="1"/>
</dbReference>
<evidence type="ECO:0000256" key="5">
    <source>
        <dbReference type="ARBA" id="ARBA00022833"/>
    </source>
</evidence>
<dbReference type="GO" id="GO:0010468">
    <property type="term" value="P:regulation of gene expression"/>
    <property type="evidence" value="ECO:0007669"/>
    <property type="project" value="TreeGrafter"/>
</dbReference>
<dbReference type="InterPro" id="IPR046341">
    <property type="entry name" value="SET_dom_sf"/>
</dbReference>
<dbReference type="InterPro" id="IPR050331">
    <property type="entry name" value="Zinc_finger"/>
</dbReference>
<feature type="compositionally biased region" description="Basic and acidic residues" evidence="11">
    <location>
        <begin position="509"/>
        <end position="519"/>
    </location>
</feature>
<dbReference type="GO" id="GO:0005634">
    <property type="term" value="C:nucleus"/>
    <property type="evidence" value="ECO:0007669"/>
    <property type="project" value="UniProtKB-SubCell"/>
</dbReference>
<dbReference type="FunFam" id="3.30.160.60:FF:000145">
    <property type="entry name" value="Zinc finger protein 574"/>
    <property type="match status" value="1"/>
</dbReference>
<dbReference type="Gene3D" id="2.170.270.10">
    <property type="entry name" value="SET domain"/>
    <property type="match status" value="1"/>
</dbReference>
<feature type="domain" description="C2H2-type" evidence="12">
    <location>
        <begin position="559"/>
        <end position="586"/>
    </location>
</feature>
<proteinExistence type="predicted"/>
<evidence type="ECO:0000256" key="3">
    <source>
        <dbReference type="ARBA" id="ARBA00022737"/>
    </source>
</evidence>
<dbReference type="PROSITE" id="PS50157">
    <property type="entry name" value="ZINC_FINGER_C2H2_2"/>
    <property type="match status" value="1"/>
</dbReference>
<evidence type="ECO:0000256" key="4">
    <source>
        <dbReference type="ARBA" id="ARBA00022771"/>
    </source>
</evidence>
<dbReference type="GO" id="GO:0008757">
    <property type="term" value="F:S-adenosylmethionine-dependent methyltransferase activity"/>
    <property type="evidence" value="ECO:0007669"/>
    <property type="project" value="UniProtKB-ARBA"/>
</dbReference>
<dbReference type="GO" id="GO:0008170">
    <property type="term" value="F:N-methyltransferase activity"/>
    <property type="evidence" value="ECO:0007669"/>
    <property type="project" value="UniProtKB-ARBA"/>
</dbReference>
<dbReference type="Gene3D" id="3.30.160.60">
    <property type="entry name" value="Classic Zinc Finger"/>
    <property type="match status" value="2"/>
</dbReference>
<keyword evidence="9" id="KW-0539">Nucleus</keyword>
<evidence type="ECO:0000313" key="14">
    <source>
        <dbReference type="Proteomes" id="UP001233999"/>
    </source>
</evidence>
<feature type="compositionally biased region" description="Polar residues" evidence="11">
    <location>
        <begin position="499"/>
        <end position="508"/>
    </location>
</feature>
<dbReference type="SUPFAM" id="SSF57667">
    <property type="entry name" value="beta-beta-alpha zinc fingers"/>
    <property type="match status" value="1"/>
</dbReference>
<evidence type="ECO:0000256" key="9">
    <source>
        <dbReference type="ARBA" id="ARBA00023242"/>
    </source>
</evidence>
<dbReference type="EMBL" id="JASPKZ010007795">
    <property type="protein sequence ID" value="KAJ9582556.1"/>
    <property type="molecule type" value="Genomic_DNA"/>
</dbReference>
<dbReference type="InterPro" id="IPR036236">
    <property type="entry name" value="Znf_C2H2_sf"/>
</dbReference>
<dbReference type="InterPro" id="IPR013087">
    <property type="entry name" value="Znf_C2H2_type"/>
</dbReference>
<evidence type="ECO:0000256" key="7">
    <source>
        <dbReference type="ARBA" id="ARBA00023125"/>
    </source>
</evidence>